<feature type="transmembrane region" description="Helical" evidence="1">
    <location>
        <begin position="86"/>
        <end position="105"/>
    </location>
</feature>
<evidence type="ECO:0000313" key="3">
    <source>
        <dbReference type="Proteomes" id="UP000000849"/>
    </source>
</evidence>
<keyword evidence="1" id="KW-1133">Transmembrane helix</keyword>
<sequence>MTYEEKGAWVYGLVAVAVWTGYALVVLRLAAGGPLAAVDYTSPLLRSVAISVVLTAVGRVVVEMVRPSETQKADVRDRDIDRRGEYVGGIVLAVAMVGPFALTLAEADHFWIANAMYLAFVLGAVVASLVKVVVYRRGF</sequence>
<keyword evidence="1" id="KW-0472">Membrane</keyword>
<feature type="transmembrane region" description="Helical" evidence="1">
    <location>
        <begin position="111"/>
        <end position="134"/>
    </location>
</feature>
<feature type="transmembrane region" description="Helical" evidence="1">
    <location>
        <begin position="43"/>
        <end position="65"/>
    </location>
</feature>
<keyword evidence="3" id="KW-1185">Reference proteome</keyword>
<dbReference type="KEGG" id="cfl:Cfla_1408"/>
<dbReference type="eggNOG" id="ENOG5032RUB">
    <property type="taxonomic scope" value="Bacteria"/>
</dbReference>
<evidence type="ECO:0000256" key="1">
    <source>
        <dbReference type="SAM" id="Phobius"/>
    </source>
</evidence>
<dbReference type="EMBL" id="CP001964">
    <property type="protein sequence ID" value="ADG74306.1"/>
    <property type="molecule type" value="Genomic_DNA"/>
</dbReference>
<organism evidence="2 3">
    <name type="scientific">Cellulomonas flavigena (strain ATCC 482 / DSM 20109 / BCRC 11376 / JCM 18109 / NBRC 3775 / NCIMB 8073 / NRS 134)</name>
    <dbReference type="NCBI Taxonomy" id="446466"/>
    <lineage>
        <taxon>Bacteria</taxon>
        <taxon>Bacillati</taxon>
        <taxon>Actinomycetota</taxon>
        <taxon>Actinomycetes</taxon>
        <taxon>Micrococcales</taxon>
        <taxon>Cellulomonadaceae</taxon>
        <taxon>Cellulomonas</taxon>
    </lineage>
</organism>
<accession>D5UCJ2</accession>
<dbReference type="STRING" id="446466.Cfla_1408"/>
<dbReference type="AlphaFoldDB" id="D5UCJ2"/>
<proteinExistence type="predicted"/>
<protein>
    <recommendedName>
        <fullName evidence="4">Integral membrane protein</fullName>
    </recommendedName>
</protein>
<keyword evidence="1" id="KW-0812">Transmembrane</keyword>
<dbReference type="Proteomes" id="UP000000849">
    <property type="component" value="Chromosome"/>
</dbReference>
<dbReference type="RefSeq" id="WP_013116640.1">
    <property type="nucleotide sequence ID" value="NC_014151.1"/>
</dbReference>
<evidence type="ECO:0008006" key="4">
    <source>
        <dbReference type="Google" id="ProtNLM"/>
    </source>
</evidence>
<name>D5UCJ2_CELFN</name>
<reference evidence="2 3" key="1">
    <citation type="journal article" date="2010" name="Stand. Genomic Sci.">
        <title>Complete genome sequence of Cellulomonas flavigena type strain (134).</title>
        <authorList>
            <person name="Abt B."/>
            <person name="Foster B."/>
            <person name="Lapidus A."/>
            <person name="Clum A."/>
            <person name="Sun H."/>
            <person name="Pukall R."/>
            <person name="Lucas S."/>
            <person name="Glavina Del Rio T."/>
            <person name="Nolan M."/>
            <person name="Tice H."/>
            <person name="Cheng J.F."/>
            <person name="Pitluck S."/>
            <person name="Liolios K."/>
            <person name="Ivanova N."/>
            <person name="Mavromatis K."/>
            <person name="Ovchinnikova G."/>
            <person name="Pati A."/>
            <person name="Goodwin L."/>
            <person name="Chen A."/>
            <person name="Palaniappan K."/>
            <person name="Land M."/>
            <person name="Hauser L."/>
            <person name="Chang Y.J."/>
            <person name="Jeffries C.D."/>
            <person name="Rohde M."/>
            <person name="Goker M."/>
            <person name="Woyke T."/>
            <person name="Bristow J."/>
            <person name="Eisen J.A."/>
            <person name="Markowitz V."/>
            <person name="Hugenholtz P."/>
            <person name="Kyrpides N.C."/>
            <person name="Klenk H.P."/>
        </authorList>
    </citation>
    <scope>NUCLEOTIDE SEQUENCE [LARGE SCALE GENOMIC DNA]</scope>
    <source>
        <strain evidence="3">ATCC 482 / DSM 20109 / BCRC 11376 / JCM 18109 / NBRC 3775 / NCIMB 8073 / NRS 134</strain>
    </source>
</reference>
<evidence type="ECO:0000313" key="2">
    <source>
        <dbReference type="EMBL" id="ADG74306.1"/>
    </source>
</evidence>
<gene>
    <name evidence="2" type="ordered locus">Cfla_1408</name>
</gene>
<dbReference type="HOGENOM" id="CLU_131973_0_0_11"/>
<dbReference type="OrthoDB" id="4559359at2"/>
<feature type="transmembrane region" description="Helical" evidence="1">
    <location>
        <begin position="9"/>
        <end position="31"/>
    </location>
</feature>